<dbReference type="Pfam" id="PF09148">
    <property type="entry name" value="DUF1934"/>
    <property type="match status" value="1"/>
</dbReference>
<comment type="caution">
    <text evidence="1">The sequence shown here is derived from an EMBL/GenBank/DDBJ whole genome shotgun (WGS) entry which is preliminary data.</text>
</comment>
<evidence type="ECO:0000313" key="2">
    <source>
        <dbReference type="Proteomes" id="UP001597301"/>
    </source>
</evidence>
<gene>
    <name evidence="1" type="ORF">ACFSCZ_18685</name>
</gene>
<evidence type="ECO:0000313" key="1">
    <source>
        <dbReference type="EMBL" id="MFD1708703.1"/>
    </source>
</evidence>
<organism evidence="1 2">
    <name type="scientific">Siminovitchia sediminis</name>
    <dbReference type="NCBI Taxonomy" id="1274353"/>
    <lineage>
        <taxon>Bacteria</taxon>
        <taxon>Bacillati</taxon>
        <taxon>Bacillota</taxon>
        <taxon>Bacilli</taxon>
        <taxon>Bacillales</taxon>
        <taxon>Bacillaceae</taxon>
        <taxon>Siminovitchia</taxon>
    </lineage>
</organism>
<reference evidence="2" key="1">
    <citation type="journal article" date="2019" name="Int. J. Syst. Evol. Microbiol.">
        <title>The Global Catalogue of Microorganisms (GCM) 10K type strain sequencing project: providing services to taxonomists for standard genome sequencing and annotation.</title>
        <authorList>
            <consortium name="The Broad Institute Genomics Platform"/>
            <consortium name="The Broad Institute Genome Sequencing Center for Infectious Disease"/>
            <person name="Wu L."/>
            <person name="Ma J."/>
        </authorList>
    </citation>
    <scope>NUCLEOTIDE SEQUENCE [LARGE SCALE GENOMIC DNA]</scope>
    <source>
        <strain evidence="2">CGMCC 1.12295</strain>
    </source>
</reference>
<dbReference type="EMBL" id="JBHUEO010000116">
    <property type="protein sequence ID" value="MFD1708703.1"/>
    <property type="molecule type" value="Genomic_DNA"/>
</dbReference>
<name>A0ABW4KR01_9BACI</name>
<accession>A0ABW4KR01</accession>
<dbReference type="RefSeq" id="WP_380776349.1">
    <property type="nucleotide sequence ID" value="NZ_JBHUEO010000116.1"/>
</dbReference>
<dbReference type="SUPFAM" id="SSF50814">
    <property type="entry name" value="Lipocalins"/>
    <property type="match status" value="1"/>
</dbReference>
<dbReference type="InterPro" id="IPR012674">
    <property type="entry name" value="Calycin"/>
</dbReference>
<proteinExistence type="predicted"/>
<dbReference type="Gene3D" id="2.40.128.20">
    <property type="match status" value="1"/>
</dbReference>
<dbReference type="Proteomes" id="UP001597301">
    <property type="component" value="Unassembled WGS sequence"/>
</dbReference>
<sequence>MAELTADVQTPVKIHLTTNFQLDGEEETFEMILFGRYYRKRGTAYLKYDEVQEEGTVHTLVKVGEKEAAIFRKGMIHMRMKFRLNEQKDGSHESEYGSLLLSTFTNKLAIHELDHTCEGTIHLGYDLYMQGTHAGKYDMKIQYWEDKGNL</sequence>
<keyword evidence="2" id="KW-1185">Reference proteome</keyword>
<dbReference type="InterPro" id="IPR015231">
    <property type="entry name" value="DUF1934"/>
</dbReference>
<protein>
    <submittedName>
        <fullName evidence="1">DUF1934 domain-containing protein</fullName>
    </submittedName>
</protein>